<feature type="compositionally biased region" description="Basic and acidic residues" evidence="1">
    <location>
        <begin position="212"/>
        <end position="227"/>
    </location>
</feature>
<organism evidence="2">
    <name type="scientific">Guillardia theta (strain CCMP2712)</name>
    <name type="common">Cryptophyte</name>
    <dbReference type="NCBI Taxonomy" id="905079"/>
    <lineage>
        <taxon>Eukaryota</taxon>
        <taxon>Cryptophyceae</taxon>
        <taxon>Pyrenomonadales</taxon>
        <taxon>Geminigeraceae</taxon>
        <taxon>Guillardia</taxon>
    </lineage>
</organism>
<keyword evidence="4" id="KW-1185">Reference proteome</keyword>
<reference evidence="2 4" key="1">
    <citation type="journal article" date="2012" name="Nature">
        <title>Algal genomes reveal evolutionary mosaicism and the fate of nucleomorphs.</title>
        <authorList>
            <consortium name="DOE Joint Genome Institute"/>
            <person name="Curtis B.A."/>
            <person name="Tanifuji G."/>
            <person name="Burki F."/>
            <person name="Gruber A."/>
            <person name="Irimia M."/>
            <person name="Maruyama S."/>
            <person name="Arias M.C."/>
            <person name="Ball S.G."/>
            <person name="Gile G.H."/>
            <person name="Hirakawa Y."/>
            <person name="Hopkins J.F."/>
            <person name="Kuo A."/>
            <person name="Rensing S.A."/>
            <person name="Schmutz J."/>
            <person name="Symeonidi A."/>
            <person name="Elias M."/>
            <person name="Eveleigh R.J."/>
            <person name="Herman E.K."/>
            <person name="Klute M.J."/>
            <person name="Nakayama T."/>
            <person name="Obornik M."/>
            <person name="Reyes-Prieto A."/>
            <person name="Armbrust E.V."/>
            <person name="Aves S.J."/>
            <person name="Beiko R.G."/>
            <person name="Coutinho P."/>
            <person name="Dacks J.B."/>
            <person name="Durnford D.G."/>
            <person name="Fast N.M."/>
            <person name="Green B.R."/>
            <person name="Grisdale C.J."/>
            <person name="Hempel F."/>
            <person name="Henrissat B."/>
            <person name="Hoppner M.P."/>
            <person name="Ishida K."/>
            <person name="Kim E."/>
            <person name="Koreny L."/>
            <person name="Kroth P.G."/>
            <person name="Liu Y."/>
            <person name="Malik S.B."/>
            <person name="Maier U.G."/>
            <person name="McRose D."/>
            <person name="Mock T."/>
            <person name="Neilson J.A."/>
            <person name="Onodera N.T."/>
            <person name="Poole A.M."/>
            <person name="Pritham E.J."/>
            <person name="Richards T.A."/>
            <person name="Rocap G."/>
            <person name="Roy S.W."/>
            <person name="Sarai C."/>
            <person name="Schaack S."/>
            <person name="Shirato S."/>
            <person name="Slamovits C.H."/>
            <person name="Spencer D.F."/>
            <person name="Suzuki S."/>
            <person name="Worden A.Z."/>
            <person name="Zauner S."/>
            <person name="Barry K."/>
            <person name="Bell C."/>
            <person name="Bharti A.K."/>
            <person name="Crow J.A."/>
            <person name="Grimwood J."/>
            <person name="Kramer R."/>
            <person name="Lindquist E."/>
            <person name="Lucas S."/>
            <person name="Salamov A."/>
            <person name="McFadden G.I."/>
            <person name="Lane C.E."/>
            <person name="Keeling P.J."/>
            <person name="Gray M.W."/>
            <person name="Grigoriev I.V."/>
            <person name="Archibald J.M."/>
        </authorList>
    </citation>
    <scope>NUCLEOTIDE SEQUENCE</scope>
    <source>
        <strain evidence="2 4">CCMP2712</strain>
    </source>
</reference>
<evidence type="ECO:0000313" key="4">
    <source>
        <dbReference type="Proteomes" id="UP000011087"/>
    </source>
</evidence>
<feature type="region of interest" description="Disordered" evidence="1">
    <location>
        <begin position="165"/>
        <end position="270"/>
    </location>
</feature>
<dbReference type="GeneID" id="17292445"/>
<sequence length="288" mass="31662">MFLLGSVEVVSCLQIAAIIMSKLDRWLNRSKESQAVSSEQAPVDVRGKGHQGINGVPREEQVKEDKLSRWVARSAKVSLTGGKMMEGEREQHAGGAVAGGVSACCNLIRILDASELKIISIPALSDASQSLPPLVSVEEIKSLMGKEQKAFQRPKRARAEIEKVQEMQTKHAEAQQKHPKQQDATADNQPKSKLDRWVKKVQDGNSTSNGADDTKASKLDRWLKRSQGEQNEGAQEEGKAVKEEKVEREQLPQMTVQEALKGEDAQQFAQRQSALLSNCMADEPADPT</sequence>
<gene>
    <name evidence="2" type="ORF">GUITHDRAFT_118096</name>
</gene>
<dbReference type="KEGG" id="gtt:GUITHDRAFT_118096"/>
<evidence type="ECO:0000256" key="1">
    <source>
        <dbReference type="SAM" id="MobiDB-lite"/>
    </source>
</evidence>
<dbReference type="EMBL" id="JH993085">
    <property type="protein sequence ID" value="EKX35710.1"/>
    <property type="molecule type" value="Genomic_DNA"/>
</dbReference>
<name>L1IIR7_GUITC</name>
<reference evidence="3" key="3">
    <citation type="submission" date="2016-03" db="UniProtKB">
        <authorList>
            <consortium name="EnsemblProtists"/>
        </authorList>
    </citation>
    <scope>IDENTIFICATION</scope>
</reference>
<feature type="compositionally biased region" description="Basic and acidic residues" evidence="1">
    <location>
        <begin position="236"/>
        <end position="250"/>
    </location>
</feature>
<dbReference type="Proteomes" id="UP000011087">
    <property type="component" value="Unassembled WGS sequence"/>
</dbReference>
<evidence type="ECO:0000313" key="2">
    <source>
        <dbReference type="EMBL" id="EKX35710.1"/>
    </source>
</evidence>
<accession>L1IIR7</accession>
<evidence type="ECO:0000313" key="3">
    <source>
        <dbReference type="EnsemblProtists" id="EKX35710"/>
    </source>
</evidence>
<dbReference type="HOGENOM" id="CLU_967879_0_0_1"/>
<dbReference type="PaxDb" id="55529-EKX35710"/>
<feature type="compositionally biased region" description="Basic and acidic residues" evidence="1">
    <location>
        <begin position="165"/>
        <end position="176"/>
    </location>
</feature>
<reference evidence="4" key="2">
    <citation type="submission" date="2012-11" db="EMBL/GenBank/DDBJ databases">
        <authorList>
            <person name="Kuo A."/>
            <person name="Curtis B.A."/>
            <person name="Tanifuji G."/>
            <person name="Burki F."/>
            <person name="Gruber A."/>
            <person name="Irimia M."/>
            <person name="Maruyama S."/>
            <person name="Arias M.C."/>
            <person name="Ball S.G."/>
            <person name="Gile G.H."/>
            <person name="Hirakawa Y."/>
            <person name="Hopkins J.F."/>
            <person name="Rensing S.A."/>
            <person name="Schmutz J."/>
            <person name="Symeonidi A."/>
            <person name="Elias M."/>
            <person name="Eveleigh R.J."/>
            <person name="Herman E.K."/>
            <person name="Klute M.J."/>
            <person name="Nakayama T."/>
            <person name="Obornik M."/>
            <person name="Reyes-Prieto A."/>
            <person name="Armbrust E.V."/>
            <person name="Aves S.J."/>
            <person name="Beiko R.G."/>
            <person name="Coutinho P."/>
            <person name="Dacks J.B."/>
            <person name="Durnford D.G."/>
            <person name="Fast N.M."/>
            <person name="Green B.R."/>
            <person name="Grisdale C."/>
            <person name="Hempe F."/>
            <person name="Henrissat B."/>
            <person name="Hoppner M.P."/>
            <person name="Ishida K.-I."/>
            <person name="Kim E."/>
            <person name="Koreny L."/>
            <person name="Kroth P.G."/>
            <person name="Liu Y."/>
            <person name="Malik S.-B."/>
            <person name="Maier U.G."/>
            <person name="McRose D."/>
            <person name="Mock T."/>
            <person name="Neilson J.A."/>
            <person name="Onodera N.T."/>
            <person name="Poole A.M."/>
            <person name="Pritham E.J."/>
            <person name="Richards T.A."/>
            <person name="Rocap G."/>
            <person name="Roy S.W."/>
            <person name="Sarai C."/>
            <person name="Schaack S."/>
            <person name="Shirato S."/>
            <person name="Slamovits C.H."/>
            <person name="Spencer D.F."/>
            <person name="Suzuki S."/>
            <person name="Worden A.Z."/>
            <person name="Zauner S."/>
            <person name="Barry K."/>
            <person name="Bell C."/>
            <person name="Bharti A.K."/>
            <person name="Crow J.A."/>
            <person name="Grimwood J."/>
            <person name="Kramer R."/>
            <person name="Lindquist E."/>
            <person name="Lucas S."/>
            <person name="Salamov A."/>
            <person name="McFadden G.I."/>
            <person name="Lane C.E."/>
            <person name="Keeling P.J."/>
            <person name="Gray M.W."/>
            <person name="Grigoriev I.V."/>
            <person name="Archibald J.M."/>
        </authorList>
    </citation>
    <scope>NUCLEOTIDE SEQUENCE</scope>
    <source>
        <strain evidence="4">CCMP2712</strain>
    </source>
</reference>
<protein>
    <submittedName>
        <fullName evidence="2 3">Uncharacterized protein</fullName>
    </submittedName>
</protein>
<dbReference type="AlphaFoldDB" id="L1IIR7"/>
<proteinExistence type="predicted"/>
<feature type="compositionally biased region" description="Basic and acidic residues" evidence="1">
    <location>
        <begin position="190"/>
        <end position="202"/>
    </location>
</feature>
<dbReference type="RefSeq" id="XP_005822690.1">
    <property type="nucleotide sequence ID" value="XM_005822633.1"/>
</dbReference>
<dbReference type="EnsemblProtists" id="EKX35710">
    <property type="protein sequence ID" value="EKX35710"/>
    <property type="gene ID" value="GUITHDRAFT_118096"/>
</dbReference>